<feature type="domain" description="GGDEF" evidence="1">
    <location>
        <begin position="1"/>
        <end position="132"/>
    </location>
</feature>
<dbReference type="InterPro" id="IPR000160">
    <property type="entry name" value="GGDEF_dom"/>
</dbReference>
<dbReference type="GO" id="GO:1902201">
    <property type="term" value="P:negative regulation of bacterial-type flagellum-dependent cell motility"/>
    <property type="evidence" value="ECO:0007669"/>
    <property type="project" value="TreeGrafter"/>
</dbReference>
<dbReference type="SMART" id="SM00267">
    <property type="entry name" value="GGDEF"/>
    <property type="match status" value="1"/>
</dbReference>
<dbReference type="GO" id="GO:0052621">
    <property type="term" value="F:diguanylate cyclase activity"/>
    <property type="evidence" value="ECO:0007669"/>
    <property type="project" value="TreeGrafter"/>
</dbReference>
<gene>
    <name evidence="2" type="primary">cph2_1</name>
    <name evidence="2" type="ORF">SDC9_79221</name>
</gene>
<evidence type="ECO:0000313" key="2">
    <source>
        <dbReference type="EMBL" id="MPM32656.1"/>
    </source>
</evidence>
<dbReference type="NCBIfam" id="TIGR00254">
    <property type="entry name" value="GGDEF"/>
    <property type="match status" value="1"/>
</dbReference>
<dbReference type="GO" id="GO:0005886">
    <property type="term" value="C:plasma membrane"/>
    <property type="evidence" value="ECO:0007669"/>
    <property type="project" value="TreeGrafter"/>
</dbReference>
<dbReference type="Pfam" id="PF00990">
    <property type="entry name" value="GGDEF"/>
    <property type="match status" value="1"/>
</dbReference>
<dbReference type="InterPro" id="IPR043128">
    <property type="entry name" value="Rev_trsase/Diguanyl_cyclase"/>
</dbReference>
<dbReference type="PANTHER" id="PTHR45138:SF9">
    <property type="entry name" value="DIGUANYLATE CYCLASE DGCM-RELATED"/>
    <property type="match status" value="1"/>
</dbReference>
<reference evidence="2" key="1">
    <citation type="submission" date="2019-08" db="EMBL/GenBank/DDBJ databases">
        <authorList>
            <person name="Kucharzyk K."/>
            <person name="Murdoch R.W."/>
            <person name="Higgins S."/>
            <person name="Loffler F."/>
        </authorList>
    </citation>
    <scope>NUCLEOTIDE SEQUENCE</scope>
</reference>
<accession>A0A644YVT0</accession>
<sequence length="157" mass="17297">MIDVDYFKIFNDTYGHVQGDECLKIIAKTLKSTVNRSTDLTARLGGEEFSVLLPDTDEDGGKSIATKILESISALKIPNENSKAMPYVTVSIGICSLVPTVNCEAEDFIHAADMALYSAKESGRNRFQVFNNVIGSKNSINEDLELWKKIEGMAIDK</sequence>
<name>A0A644YVT0_9ZZZZ</name>
<dbReference type="CDD" id="cd01949">
    <property type="entry name" value="GGDEF"/>
    <property type="match status" value="1"/>
</dbReference>
<dbReference type="PROSITE" id="PS50887">
    <property type="entry name" value="GGDEF"/>
    <property type="match status" value="1"/>
</dbReference>
<comment type="caution">
    <text evidence="2">The sequence shown here is derived from an EMBL/GenBank/DDBJ whole genome shotgun (WGS) entry which is preliminary data.</text>
</comment>
<dbReference type="Gene3D" id="3.30.70.270">
    <property type="match status" value="1"/>
</dbReference>
<dbReference type="SUPFAM" id="SSF55073">
    <property type="entry name" value="Nucleotide cyclase"/>
    <property type="match status" value="1"/>
</dbReference>
<dbReference type="InterPro" id="IPR050469">
    <property type="entry name" value="Diguanylate_Cyclase"/>
</dbReference>
<dbReference type="GO" id="GO:0043709">
    <property type="term" value="P:cell adhesion involved in single-species biofilm formation"/>
    <property type="evidence" value="ECO:0007669"/>
    <property type="project" value="TreeGrafter"/>
</dbReference>
<dbReference type="EMBL" id="VSSQ01006427">
    <property type="protein sequence ID" value="MPM32656.1"/>
    <property type="molecule type" value="Genomic_DNA"/>
</dbReference>
<proteinExistence type="predicted"/>
<organism evidence="2">
    <name type="scientific">bioreactor metagenome</name>
    <dbReference type="NCBI Taxonomy" id="1076179"/>
    <lineage>
        <taxon>unclassified sequences</taxon>
        <taxon>metagenomes</taxon>
        <taxon>ecological metagenomes</taxon>
    </lineage>
</organism>
<dbReference type="PANTHER" id="PTHR45138">
    <property type="entry name" value="REGULATORY COMPONENTS OF SENSORY TRANSDUCTION SYSTEM"/>
    <property type="match status" value="1"/>
</dbReference>
<dbReference type="AlphaFoldDB" id="A0A644YVT0"/>
<evidence type="ECO:0000259" key="1">
    <source>
        <dbReference type="PROSITE" id="PS50887"/>
    </source>
</evidence>
<dbReference type="InterPro" id="IPR029787">
    <property type="entry name" value="Nucleotide_cyclase"/>
</dbReference>
<protein>
    <submittedName>
        <fullName evidence="2">Phytochrome-like protein cph2</fullName>
    </submittedName>
</protein>